<dbReference type="AlphaFoldDB" id="A0A7W2EAJ4"/>
<dbReference type="Pfam" id="PF13304">
    <property type="entry name" value="AAA_21"/>
    <property type="match status" value="1"/>
</dbReference>
<name>A0A7W2EAJ4_9CORY</name>
<dbReference type="Proteomes" id="UP000523682">
    <property type="component" value="Unassembled WGS sequence"/>
</dbReference>
<organism evidence="2 3">
    <name type="scientific">Corynebacterium haemomassiliense</name>
    <dbReference type="NCBI Taxonomy" id="2754726"/>
    <lineage>
        <taxon>Bacteria</taxon>
        <taxon>Bacillati</taxon>
        <taxon>Actinomycetota</taxon>
        <taxon>Actinomycetes</taxon>
        <taxon>Mycobacteriales</taxon>
        <taxon>Corynebacteriaceae</taxon>
        <taxon>Corynebacterium</taxon>
    </lineage>
</organism>
<dbReference type="PANTHER" id="PTHR43581">
    <property type="entry name" value="ATP/GTP PHOSPHATASE"/>
    <property type="match status" value="1"/>
</dbReference>
<dbReference type="EMBL" id="JACDTZ010000001">
    <property type="protein sequence ID" value="MBA5244169.1"/>
    <property type="molecule type" value="Genomic_DNA"/>
</dbReference>
<comment type="caution">
    <text evidence="2">The sequence shown here is derived from an EMBL/GenBank/DDBJ whole genome shotgun (WGS) entry which is preliminary data.</text>
</comment>
<reference evidence="2 3" key="1">
    <citation type="submission" date="2020-07" db="EMBL/GenBank/DDBJ databases">
        <title>Draft genome and description of Corynebacterium haemomassiliense strain Marseile-Q3615 sp. nov.</title>
        <authorList>
            <person name="Boxberger M."/>
            <person name="La Scola B."/>
        </authorList>
    </citation>
    <scope>NUCLEOTIDE SEQUENCE [LARGE SCALE GENOMIC DNA]</scope>
    <source>
        <strain evidence="2 3">Marseille-Q3615</strain>
    </source>
</reference>
<dbReference type="GO" id="GO:0016887">
    <property type="term" value="F:ATP hydrolysis activity"/>
    <property type="evidence" value="ECO:0007669"/>
    <property type="project" value="InterPro"/>
</dbReference>
<keyword evidence="3" id="KW-1185">Reference proteome</keyword>
<dbReference type="RefSeq" id="WP_181888823.1">
    <property type="nucleotide sequence ID" value="NZ_CP170998.1"/>
</dbReference>
<dbReference type="InterPro" id="IPR027417">
    <property type="entry name" value="P-loop_NTPase"/>
</dbReference>
<sequence>MAEEDEMPTDWLIQRVKVGGLFGNLEHEFDLDSKNTRAILIGPNGVGKTKLLNLVKALLNLEISILLAEPFRLVEISFQNGEVLRCERQEHPSQLTRSSSQSVNSILLSLNYADGNAEWAFSSKEYNQFEDWAEDRLLLRRRRGPGPKQWKLPAGLMSTDRLLNYCLTDEGESKFGPVFGGNARIIKGFLGHEKVCMVGADRLAGNGSFSASGDSSASSHLISDTPDIVSHIRKEFEDARLDYVKVSQSLDSTFPQRLLNEQGGGGRRMFDTENEFRAVYEVLRENFRETTRNVGVDEIEMAPLPDRRLEGWEIEALTLHVLDGMAKINSLTDLSQRVDIFEKLVNAKLVRSKIVVEPTGIFLRFADGQLVSPRGSNLSSGERHQIRMAFDLVFRSRSKRLVLVDEPELSLHVNWQAEILDEFESLREVNDFQYIVATHSPEIIGDAWEAVRPLTLKSEQGGEN</sequence>
<dbReference type="InterPro" id="IPR003959">
    <property type="entry name" value="ATPase_AAA_core"/>
</dbReference>
<evidence type="ECO:0000259" key="1">
    <source>
        <dbReference type="Pfam" id="PF13304"/>
    </source>
</evidence>
<evidence type="ECO:0000313" key="3">
    <source>
        <dbReference type="Proteomes" id="UP000523682"/>
    </source>
</evidence>
<dbReference type="PANTHER" id="PTHR43581:SF2">
    <property type="entry name" value="EXCINUCLEASE ATPASE SUBUNIT"/>
    <property type="match status" value="1"/>
</dbReference>
<dbReference type="GO" id="GO:0005524">
    <property type="term" value="F:ATP binding"/>
    <property type="evidence" value="ECO:0007669"/>
    <property type="project" value="InterPro"/>
</dbReference>
<feature type="domain" description="ATPase AAA-type core" evidence="1">
    <location>
        <begin position="359"/>
        <end position="444"/>
    </location>
</feature>
<accession>A0A7W2EAJ4</accession>
<gene>
    <name evidence="2" type="ORF">H0193_04940</name>
</gene>
<dbReference type="SUPFAM" id="SSF52540">
    <property type="entry name" value="P-loop containing nucleoside triphosphate hydrolases"/>
    <property type="match status" value="1"/>
</dbReference>
<dbReference type="InterPro" id="IPR051396">
    <property type="entry name" value="Bact_Antivir_Def_Nuclease"/>
</dbReference>
<protein>
    <submittedName>
        <fullName evidence="2">AAA family ATPase</fullName>
    </submittedName>
</protein>
<dbReference type="Gene3D" id="3.40.50.300">
    <property type="entry name" value="P-loop containing nucleotide triphosphate hydrolases"/>
    <property type="match status" value="1"/>
</dbReference>
<evidence type="ECO:0000313" key="2">
    <source>
        <dbReference type="EMBL" id="MBA5244169.1"/>
    </source>
</evidence>
<proteinExistence type="predicted"/>